<dbReference type="Pfam" id="PF03009">
    <property type="entry name" value="GDPD"/>
    <property type="match status" value="1"/>
</dbReference>
<sequence>MTQSRRIITRTIIGISSLIGSRFLLNYIKKEINPRNIHPYFKHPAPFILSHRGGMYERPEHTALAFDHSEKLGLTGFEIDIRISKDEHVIVFHDADVDRTTNGSGRVVEYTLDELKKLDAGYHFTDINGTTPYKNHPKAKIMTLDELFTCYPNQLVNIDIKDHPETYEGSIAAERLYQTIVKHDAQHRVLVTSFHKEQIERFNLYHSNDIATGASQAEVTEGILKFYTGFSKLYDGQALTFQMPLSYKGLPLTSKRFISWLNSRQIAPGYYGVNSIDLMCDLITHGVHTIVTDRPTLAQQFKTINLR</sequence>
<dbReference type="InterPro" id="IPR030395">
    <property type="entry name" value="GP_PDE_dom"/>
</dbReference>
<reference evidence="2 3" key="1">
    <citation type="journal article" date="2022" name="Pathogens">
        <title>Staphylococcus ratti sp. nov. Isolated from a Lab Rat.</title>
        <authorList>
            <person name="Kovarovic V."/>
            <person name="Sedlacek I."/>
            <person name="Petras P."/>
            <person name="Kralova S."/>
            <person name="Maslanova I."/>
            <person name="Svec P."/>
            <person name="Neumann-Schaal M."/>
            <person name="Botka T."/>
            <person name="Gelbicova T."/>
            <person name="Stankova E."/>
            <person name="Doskar J."/>
            <person name="Pantucek R."/>
        </authorList>
    </citation>
    <scope>NUCLEOTIDE SEQUENCE [LARGE SCALE GENOMIC DNA]</scope>
    <source>
        <strain evidence="2 3">CCM 9025</strain>
    </source>
</reference>
<organism evidence="2 3">
    <name type="scientific">Staphylococcus ratti</name>
    <dbReference type="NCBI Taxonomy" id="2892440"/>
    <lineage>
        <taxon>Bacteria</taxon>
        <taxon>Bacillati</taxon>
        <taxon>Bacillota</taxon>
        <taxon>Bacilli</taxon>
        <taxon>Bacillales</taxon>
        <taxon>Staphylococcaceae</taxon>
        <taxon>Staphylococcus</taxon>
    </lineage>
</organism>
<evidence type="ECO:0000313" key="3">
    <source>
        <dbReference type="Proteomes" id="UP001197626"/>
    </source>
</evidence>
<dbReference type="RefSeq" id="WP_229291940.1">
    <property type="nucleotide sequence ID" value="NZ_CP086654.1"/>
</dbReference>
<gene>
    <name evidence="2" type="ORF">LN051_07595</name>
</gene>
<evidence type="ECO:0000313" key="2">
    <source>
        <dbReference type="EMBL" id="UEX89440.1"/>
    </source>
</evidence>
<dbReference type="SUPFAM" id="SSF51695">
    <property type="entry name" value="PLC-like phosphodiesterases"/>
    <property type="match status" value="1"/>
</dbReference>
<feature type="domain" description="GP-PDE" evidence="1">
    <location>
        <begin position="46"/>
        <end position="302"/>
    </location>
</feature>
<dbReference type="CDD" id="cd08561">
    <property type="entry name" value="GDPD_cytoplasmic_ScUgpQ2_like"/>
    <property type="match status" value="1"/>
</dbReference>
<dbReference type="InterPro" id="IPR017946">
    <property type="entry name" value="PLC-like_Pdiesterase_TIM-brl"/>
</dbReference>
<accession>A0ABY3PAW5</accession>
<dbReference type="PROSITE" id="PS51704">
    <property type="entry name" value="GP_PDE"/>
    <property type="match status" value="1"/>
</dbReference>
<dbReference type="PANTHER" id="PTHR46211">
    <property type="entry name" value="GLYCEROPHOSPHORYL DIESTER PHOSPHODIESTERASE"/>
    <property type="match status" value="1"/>
</dbReference>
<keyword evidence="3" id="KW-1185">Reference proteome</keyword>
<dbReference type="EMBL" id="CP086654">
    <property type="protein sequence ID" value="UEX89440.1"/>
    <property type="molecule type" value="Genomic_DNA"/>
</dbReference>
<dbReference type="Gene3D" id="3.20.20.190">
    <property type="entry name" value="Phosphatidylinositol (PI) phosphodiesterase"/>
    <property type="match status" value="1"/>
</dbReference>
<dbReference type="Proteomes" id="UP001197626">
    <property type="component" value="Chromosome"/>
</dbReference>
<name>A0ABY3PAW5_9STAP</name>
<dbReference type="PANTHER" id="PTHR46211:SF1">
    <property type="entry name" value="GLYCEROPHOSPHODIESTER PHOSPHODIESTERASE, CYTOPLASMIC"/>
    <property type="match status" value="1"/>
</dbReference>
<evidence type="ECO:0000259" key="1">
    <source>
        <dbReference type="PROSITE" id="PS51704"/>
    </source>
</evidence>
<proteinExistence type="predicted"/>
<protein>
    <submittedName>
        <fullName evidence="2">Glycerophosphodiester phosphodiesterase</fullName>
    </submittedName>
</protein>